<gene>
    <name evidence="2" type="primary">KNAG0C00240</name>
    <name evidence="2" type="ordered locus">KNAG_0C00240</name>
</gene>
<dbReference type="OMA" id="MGKCSMK"/>
<dbReference type="AlphaFoldDB" id="J7RVZ6"/>
<proteinExistence type="predicted"/>
<feature type="region of interest" description="Disordered" evidence="1">
    <location>
        <begin position="1"/>
        <end position="35"/>
    </location>
</feature>
<dbReference type="Proteomes" id="UP000006310">
    <property type="component" value="Chromosome 3"/>
</dbReference>
<evidence type="ECO:0000313" key="3">
    <source>
        <dbReference type="Proteomes" id="UP000006310"/>
    </source>
</evidence>
<dbReference type="OrthoDB" id="4063321at2759"/>
<dbReference type="HOGENOM" id="CLU_165604_1_0_1"/>
<reference evidence="2 3" key="1">
    <citation type="journal article" date="2011" name="Proc. Natl. Acad. Sci. U.S.A.">
        <title>Evolutionary erosion of yeast sex chromosomes by mating-type switching accidents.</title>
        <authorList>
            <person name="Gordon J.L."/>
            <person name="Armisen D."/>
            <person name="Proux-Wera E."/>
            <person name="Oheigeartaigh S.S."/>
            <person name="Byrne K.P."/>
            <person name="Wolfe K.H."/>
        </authorList>
    </citation>
    <scope>NUCLEOTIDE SEQUENCE [LARGE SCALE GENOMIC DNA]</scope>
    <source>
        <strain evidence="3">ATCC MYA-139 / BCRC 22969 / CBS 8797 / CCRC 22969 / KCTC 17520 / NBRC 10181 / NCYC 3082</strain>
    </source>
</reference>
<organism evidence="2 3">
    <name type="scientific">Huiozyma naganishii (strain ATCC MYA-139 / BCRC 22969 / CBS 8797 / KCTC 17520 / NBRC 10181 / NCYC 3082 / Yp74L-3)</name>
    <name type="common">Yeast</name>
    <name type="synonym">Kazachstania naganishii</name>
    <dbReference type="NCBI Taxonomy" id="1071383"/>
    <lineage>
        <taxon>Eukaryota</taxon>
        <taxon>Fungi</taxon>
        <taxon>Dikarya</taxon>
        <taxon>Ascomycota</taxon>
        <taxon>Saccharomycotina</taxon>
        <taxon>Saccharomycetes</taxon>
        <taxon>Saccharomycetales</taxon>
        <taxon>Saccharomycetaceae</taxon>
        <taxon>Huiozyma</taxon>
    </lineage>
</organism>
<name>J7RVZ6_HUIN7</name>
<dbReference type="EMBL" id="HE978316">
    <property type="protein sequence ID" value="CCK69137.1"/>
    <property type="molecule type" value="Genomic_DNA"/>
</dbReference>
<dbReference type="RefSeq" id="XP_022463383.1">
    <property type="nucleotide sequence ID" value="XM_022606715.1"/>
</dbReference>
<dbReference type="KEGG" id="kng:KNAG_0C00240"/>
<evidence type="ECO:0000313" key="2">
    <source>
        <dbReference type="EMBL" id="CCK69137.1"/>
    </source>
</evidence>
<protein>
    <submittedName>
        <fullName evidence="2">Uncharacterized protein</fullName>
    </submittedName>
</protein>
<sequence>MAGSKTVLGRKSKRNDTKRVQKHKKRGSPKTIPLSERKRNKLQVEKLNRPTNGMIEGNAVDIRNEIDKHNQEVEGQNRTVHRSLDVEKLAQDKSKDRIIQEQVAKKQKETDQSMLAQIEMISGFSL</sequence>
<reference evidence="3" key="2">
    <citation type="submission" date="2012-08" db="EMBL/GenBank/DDBJ databases">
        <title>Genome sequence of Kazachstania naganishii.</title>
        <authorList>
            <person name="Gordon J.L."/>
            <person name="Armisen D."/>
            <person name="Proux-Wera E."/>
            <person name="OhEigeartaigh S.S."/>
            <person name="Byrne K.P."/>
            <person name="Wolfe K.H."/>
        </authorList>
    </citation>
    <scope>NUCLEOTIDE SEQUENCE [LARGE SCALE GENOMIC DNA]</scope>
    <source>
        <strain evidence="3">ATCC MYA-139 / BCRC 22969 / CBS 8797 / CCRC 22969 / KCTC 17520 / NBRC 10181 / NCYC 3082</strain>
    </source>
</reference>
<evidence type="ECO:0000256" key="1">
    <source>
        <dbReference type="SAM" id="MobiDB-lite"/>
    </source>
</evidence>
<dbReference type="GeneID" id="34524817"/>
<keyword evidence="3" id="KW-1185">Reference proteome</keyword>
<accession>J7RVZ6</accession>